<feature type="domain" description="GS beta-grasp" evidence="6">
    <location>
        <begin position="15"/>
        <end position="100"/>
    </location>
</feature>
<dbReference type="SMART" id="SM01230">
    <property type="entry name" value="Gln-synt_C"/>
    <property type="match status" value="1"/>
</dbReference>
<evidence type="ECO:0000256" key="2">
    <source>
        <dbReference type="ARBA" id="ARBA00012937"/>
    </source>
</evidence>
<dbReference type="PANTHER" id="PTHR43407">
    <property type="entry name" value="GLUTAMINE SYNTHETASE"/>
    <property type="match status" value="1"/>
</dbReference>
<evidence type="ECO:0000256" key="4">
    <source>
        <dbReference type="PROSITE-ProRule" id="PRU01330"/>
    </source>
</evidence>
<evidence type="ECO:0000313" key="8">
    <source>
        <dbReference type="EMBL" id="CAA9225762.1"/>
    </source>
</evidence>
<keyword evidence="8" id="KW-0436">Ligase</keyword>
<dbReference type="InterPro" id="IPR008147">
    <property type="entry name" value="Gln_synt_N"/>
</dbReference>
<dbReference type="InterPro" id="IPR014746">
    <property type="entry name" value="Gln_synth/guanido_kin_cat_dom"/>
</dbReference>
<sequence>MERHQDYVLRTVEERGVRFIQLWFTDVLGIRRGFVITPAELENALEEGMSFDGSAVDGFSRVQESDVLAMPDAKTFQILPWRAADKPTARMFCDVLHFDGTPFPGDPRAVLKRQLARAHDMGYSFFAAPEIEYFYFADSDTSSLPKPLDHGSYFELTVNDQGSDLRTRTVLTLEDMGIPVEYSQHEDSPSQHEIDLRHTDALSMADTVMTVRQVVKELARGRGA</sequence>
<gene>
    <name evidence="8" type="ORF">AVDCRST_MAG50-820</name>
</gene>
<dbReference type="Pfam" id="PF03951">
    <property type="entry name" value="Gln-synt_N"/>
    <property type="match status" value="1"/>
</dbReference>
<dbReference type="InterPro" id="IPR036651">
    <property type="entry name" value="Gln_synt_N_sf"/>
</dbReference>
<evidence type="ECO:0000256" key="1">
    <source>
        <dbReference type="ARBA" id="ARBA00009897"/>
    </source>
</evidence>
<dbReference type="GO" id="GO:0004356">
    <property type="term" value="F:glutamine synthetase activity"/>
    <property type="evidence" value="ECO:0007669"/>
    <property type="project" value="UniProtKB-EC"/>
</dbReference>
<protein>
    <recommendedName>
        <fullName evidence="2">glutamine synthetase</fullName>
        <ecNumber evidence="2">6.3.1.2</ecNumber>
    </recommendedName>
    <alternativeName>
        <fullName evidence="3">Glutamine synthetase I beta</fullName>
    </alternativeName>
</protein>
<dbReference type="Pfam" id="PF00120">
    <property type="entry name" value="Gln-synt_C"/>
    <property type="match status" value="1"/>
</dbReference>
<dbReference type="InterPro" id="IPR008146">
    <property type="entry name" value="Gln_synth_cat_dom"/>
</dbReference>
<feature type="domain" description="GS catalytic" evidence="7">
    <location>
        <begin position="107"/>
        <end position="224"/>
    </location>
</feature>
<proteinExistence type="inferred from homology"/>
<dbReference type="GO" id="GO:0005737">
    <property type="term" value="C:cytoplasm"/>
    <property type="evidence" value="ECO:0007669"/>
    <property type="project" value="TreeGrafter"/>
</dbReference>
<dbReference type="SUPFAM" id="SSF55931">
    <property type="entry name" value="Glutamine synthetase/guanido kinase"/>
    <property type="match status" value="1"/>
</dbReference>
<dbReference type="GO" id="GO:0016020">
    <property type="term" value="C:membrane"/>
    <property type="evidence" value="ECO:0007669"/>
    <property type="project" value="TreeGrafter"/>
</dbReference>
<dbReference type="Gene3D" id="3.10.20.70">
    <property type="entry name" value="Glutamine synthetase, N-terminal domain"/>
    <property type="match status" value="1"/>
</dbReference>
<evidence type="ECO:0000256" key="5">
    <source>
        <dbReference type="RuleBase" id="RU000384"/>
    </source>
</evidence>
<dbReference type="PANTHER" id="PTHR43407:SF1">
    <property type="entry name" value="LENGSIN"/>
    <property type="match status" value="1"/>
</dbReference>
<dbReference type="EMBL" id="CADCTF010000045">
    <property type="protein sequence ID" value="CAA9225762.1"/>
    <property type="molecule type" value="Genomic_DNA"/>
</dbReference>
<dbReference type="GO" id="GO:0006542">
    <property type="term" value="P:glutamine biosynthetic process"/>
    <property type="evidence" value="ECO:0007669"/>
    <property type="project" value="InterPro"/>
</dbReference>
<evidence type="ECO:0000256" key="3">
    <source>
        <dbReference type="ARBA" id="ARBA00033230"/>
    </source>
</evidence>
<evidence type="ECO:0000259" key="6">
    <source>
        <dbReference type="PROSITE" id="PS51986"/>
    </source>
</evidence>
<dbReference type="PROSITE" id="PS51987">
    <property type="entry name" value="GS_CATALYTIC"/>
    <property type="match status" value="1"/>
</dbReference>
<dbReference type="PROSITE" id="PS51986">
    <property type="entry name" value="GS_BETA_GRASP"/>
    <property type="match status" value="1"/>
</dbReference>
<evidence type="ECO:0000259" key="7">
    <source>
        <dbReference type="PROSITE" id="PS51987"/>
    </source>
</evidence>
<comment type="similarity">
    <text evidence="1 4 5">Belongs to the glutamine synthetase family.</text>
</comment>
<name>A0A6J4HKC7_9ACTN</name>
<dbReference type="AlphaFoldDB" id="A0A6J4HKC7"/>
<accession>A0A6J4HKC7</accession>
<dbReference type="SUPFAM" id="SSF54368">
    <property type="entry name" value="Glutamine synthetase, N-terminal domain"/>
    <property type="match status" value="1"/>
</dbReference>
<dbReference type="EC" id="6.3.1.2" evidence="2"/>
<organism evidence="8">
    <name type="scientific">uncultured Acidimicrobiales bacterium</name>
    <dbReference type="NCBI Taxonomy" id="310071"/>
    <lineage>
        <taxon>Bacteria</taxon>
        <taxon>Bacillati</taxon>
        <taxon>Actinomycetota</taxon>
        <taxon>Acidimicrobiia</taxon>
        <taxon>Acidimicrobiales</taxon>
        <taxon>environmental samples</taxon>
    </lineage>
</organism>
<dbReference type="Gene3D" id="3.30.590.10">
    <property type="entry name" value="Glutamine synthetase/guanido kinase, catalytic domain"/>
    <property type="match status" value="1"/>
</dbReference>
<reference evidence="8" key="1">
    <citation type="submission" date="2020-02" db="EMBL/GenBank/DDBJ databases">
        <authorList>
            <person name="Meier V. D."/>
        </authorList>
    </citation>
    <scope>NUCLEOTIDE SEQUENCE</scope>
    <source>
        <strain evidence="8">AVDCRST_MAG50</strain>
    </source>
</reference>